<dbReference type="GO" id="GO:0046872">
    <property type="term" value="F:metal ion binding"/>
    <property type="evidence" value="ECO:0007669"/>
    <property type="project" value="UniProtKB-KW"/>
</dbReference>
<comment type="caution">
    <text evidence="13">The sequence shown here is derived from an EMBL/GenBank/DDBJ whole genome shotgun (WGS) entry which is preliminary data.</text>
</comment>
<feature type="compositionally biased region" description="Basic and acidic residues" evidence="12">
    <location>
        <begin position="9"/>
        <end position="21"/>
    </location>
</feature>
<sequence>MSRSHSWHRREADNDDTRTTTHADTVSEDIYMARELTQLELLKELAPVAEDNVNRHLKTAKDWNPHDYVPWDEGRNFAALGGVDYDPEQSHLDEVAKAAMITNLLTEDNLPSYHRVIADNFSMDSAWGHWVGRWTAEENRHGIVMRDYLVVTRGVDPVALEEARMIHMTNGYDPMLADAGRVDELEEHADELGLLHSVAYVTFQELATRVSHRNTGKACNDPIADKMLQRIAADENLHMIFYRNICGAGFDIAPDQTLRAVTDIVTNFQMPGAGMPNFRRHGVLMAKHGIYDLRQHLEEVVMPVLRKWNVFERDDFTAEGEKVREELAAFLEQLEKDTIRFEEMRDRSLAREAKKREQQAS</sequence>
<evidence type="ECO:0000256" key="6">
    <source>
        <dbReference type="ARBA" id="ARBA00022832"/>
    </source>
</evidence>
<feature type="binding site" evidence="11">
    <location>
        <position position="107"/>
    </location>
    <ligand>
        <name>Fe cation</name>
        <dbReference type="ChEBI" id="CHEBI:24875"/>
        <label>1</label>
    </ligand>
</feature>
<feature type="binding site" evidence="11">
    <location>
        <position position="138"/>
    </location>
    <ligand>
        <name>Fe cation</name>
        <dbReference type="ChEBI" id="CHEBI:24875"/>
        <label>1</label>
    </ligand>
</feature>
<gene>
    <name evidence="13" type="primary">desA</name>
    <name evidence="13" type="ORF">GOALK_053_00430</name>
</gene>
<dbReference type="SUPFAM" id="SSF47240">
    <property type="entry name" value="Ferritin-like"/>
    <property type="match status" value="1"/>
</dbReference>
<evidence type="ECO:0000256" key="8">
    <source>
        <dbReference type="ARBA" id="ARBA00023004"/>
    </source>
</evidence>
<comment type="cofactor">
    <cofactor evidence="1">
        <name>Fe(2+)</name>
        <dbReference type="ChEBI" id="CHEBI:29033"/>
    </cofactor>
</comment>
<dbReference type="InterPro" id="IPR005067">
    <property type="entry name" value="Fatty_acid_desaturase-2"/>
</dbReference>
<evidence type="ECO:0000256" key="11">
    <source>
        <dbReference type="PIRSR" id="PIRSR000346-1"/>
    </source>
</evidence>
<evidence type="ECO:0000256" key="5">
    <source>
        <dbReference type="ARBA" id="ARBA00022723"/>
    </source>
</evidence>
<evidence type="ECO:0000256" key="7">
    <source>
        <dbReference type="ARBA" id="ARBA00023002"/>
    </source>
</evidence>
<dbReference type="Pfam" id="PF03405">
    <property type="entry name" value="FA_desaturase_2"/>
    <property type="match status" value="1"/>
</dbReference>
<dbReference type="InterPro" id="IPR009078">
    <property type="entry name" value="Ferritin-like_SF"/>
</dbReference>
<evidence type="ECO:0000313" key="14">
    <source>
        <dbReference type="Proteomes" id="UP000003558"/>
    </source>
</evidence>
<keyword evidence="10" id="KW-0275">Fatty acid biosynthesis</keyword>
<accession>F9VV84</accession>
<evidence type="ECO:0000256" key="9">
    <source>
        <dbReference type="ARBA" id="ARBA00023098"/>
    </source>
</evidence>
<feature type="binding site" evidence="11">
    <location>
        <position position="238"/>
    </location>
    <ligand>
        <name>Fe cation</name>
        <dbReference type="ChEBI" id="CHEBI:24875"/>
        <label>2</label>
    </ligand>
</feature>
<keyword evidence="7" id="KW-0560">Oxidoreductase</keyword>
<evidence type="ECO:0000256" key="2">
    <source>
        <dbReference type="ARBA" id="ARBA00008749"/>
    </source>
</evidence>
<dbReference type="GO" id="GO:0045300">
    <property type="term" value="F:stearoyl-[ACP] desaturase activity"/>
    <property type="evidence" value="ECO:0007669"/>
    <property type="project" value="InterPro"/>
</dbReference>
<feature type="binding site" evidence="11">
    <location>
        <position position="141"/>
    </location>
    <ligand>
        <name>Fe cation</name>
        <dbReference type="ChEBI" id="CHEBI:24875"/>
        <label>1</label>
    </ligand>
</feature>
<dbReference type="PIRSF" id="PIRSF000346">
    <property type="entry name" value="Dlt9_acylACP_des"/>
    <property type="match status" value="1"/>
</dbReference>
<evidence type="ECO:0000256" key="1">
    <source>
        <dbReference type="ARBA" id="ARBA00001954"/>
    </source>
</evidence>
<feature type="region of interest" description="Disordered" evidence="12">
    <location>
        <begin position="1"/>
        <end position="22"/>
    </location>
</feature>
<dbReference type="PANTHER" id="PTHR31155">
    <property type="entry name" value="ACYL- ACYL-CARRIER-PROTEIN DESATURASE-RELATED"/>
    <property type="match status" value="1"/>
</dbReference>
<dbReference type="AlphaFoldDB" id="F9VV84"/>
<comment type="cofactor">
    <cofactor evidence="11">
        <name>Fe cation</name>
        <dbReference type="ChEBI" id="CHEBI:24875"/>
    </cofactor>
    <text evidence="11">Binds 2 iron ions per subunit.</text>
</comment>
<protein>
    <submittedName>
        <fullName evidence="13">Acyl-[acyl-carrier-protein] desaturase</fullName>
    </submittedName>
</protein>
<dbReference type="eggNOG" id="COG0208">
    <property type="taxonomic scope" value="Bacteria"/>
</dbReference>
<evidence type="ECO:0000313" key="13">
    <source>
        <dbReference type="EMBL" id="GAA12523.1"/>
    </source>
</evidence>
<keyword evidence="8 11" id="KW-0408">Iron</keyword>
<keyword evidence="4" id="KW-0444">Lipid biosynthesis</keyword>
<evidence type="ECO:0000256" key="10">
    <source>
        <dbReference type="ARBA" id="ARBA00023160"/>
    </source>
</evidence>
<dbReference type="InterPro" id="IPR012348">
    <property type="entry name" value="RNR-like"/>
</dbReference>
<comment type="similarity">
    <text evidence="2">Belongs to the fatty acid desaturase type 2 family.</text>
</comment>
<dbReference type="EMBL" id="BACI01000053">
    <property type="protein sequence ID" value="GAA12523.1"/>
    <property type="molecule type" value="Genomic_DNA"/>
</dbReference>
<keyword evidence="6" id="KW-0276">Fatty acid metabolism</keyword>
<reference evidence="13 14" key="1">
    <citation type="submission" date="2011-05" db="EMBL/GenBank/DDBJ databases">
        <title>Whole genome shotgun sequence of Gordonia alkanivorans NBRC 16433.</title>
        <authorList>
            <person name="Hosoyama A."/>
            <person name="Nakamura S."/>
            <person name="Takarada H."/>
            <person name="Tsuchikane K."/>
            <person name="Yamazaki S."/>
            <person name="Fujita N."/>
        </authorList>
    </citation>
    <scope>NUCLEOTIDE SEQUENCE [LARGE SCALE GENOMIC DNA]</scope>
    <source>
        <strain evidence="13 14">NBRC 16433</strain>
    </source>
</reference>
<organism evidence="13 14">
    <name type="scientific">Gordonia alkanivorans NBRC 16433</name>
    <dbReference type="NCBI Taxonomy" id="1027371"/>
    <lineage>
        <taxon>Bacteria</taxon>
        <taxon>Bacillati</taxon>
        <taxon>Actinomycetota</taxon>
        <taxon>Actinomycetes</taxon>
        <taxon>Mycobacteriales</taxon>
        <taxon>Gordoniaceae</taxon>
        <taxon>Gordonia</taxon>
    </lineage>
</organism>
<feature type="binding site" evidence="11">
    <location>
        <position position="138"/>
    </location>
    <ligand>
        <name>Fe cation</name>
        <dbReference type="ChEBI" id="CHEBI:24875"/>
        <label>2</label>
    </ligand>
</feature>
<keyword evidence="9" id="KW-0443">Lipid metabolism</keyword>
<evidence type="ECO:0000256" key="3">
    <source>
        <dbReference type="ARBA" id="ARBA00011738"/>
    </source>
</evidence>
<dbReference type="CDD" id="cd01050">
    <property type="entry name" value="Acyl_ACP_Desat"/>
    <property type="match status" value="1"/>
</dbReference>
<comment type="subunit">
    <text evidence="3">Homodimer.</text>
</comment>
<feature type="binding site" evidence="11">
    <location>
        <position position="235"/>
    </location>
    <ligand>
        <name>Fe cation</name>
        <dbReference type="ChEBI" id="CHEBI:24875"/>
        <label>2</label>
    </ligand>
</feature>
<dbReference type="GO" id="GO:0006633">
    <property type="term" value="P:fatty acid biosynthetic process"/>
    <property type="evidence" value="ECO:0007669"/>
    <property type="project" value="UniProtKB-KW"/>
</dbReference>
<dbReference type="STRING" id="1027371.GOALK_053_00430"/>
<dbReference type="GO" id="GO:0005829">
    <property type="term" value="C:cytosol"/>
    <property type="evidence" value="ECO:0007669"/>
    <property type="project" value="TreeGrafter"/>
</dbReference>
<dbReference type="PANTHER" id="PTHR31155:SF9">
    <property type="entry name" value="STEAROYL-[ACYL-CARRIER-PROTEIN] 9-DESATURASE 7, CHLOROPLASTIC"/>
    <property type="match status" value="1"/>
</dbReference>
<evidence type="ECO:0000256" key="12">
    <source>
        <dbReference type="SAM" id="MobiDB-lite"/>
    </source>
</evidence>
<name>F9VV84_9ACTN</name>
<feature type="binding site" evidence="11">
    <location>
        <position position="205"/>
    </location>
    <ligand>
        <name>Fe cation</name>
        <dbReference type="ChEBI" id="CHEBI:24875"/>
        <label>2</label>
    </ligand>
</feature>
<evidence type="ECO:0000256" key="4">
    <source>
        <dbReference type="ARBA" id="ARBA00022516"/>
    </source>
</evidence>
<proteinExistence type="inferred from homology"/>
<feature type="binding site" evidence="11">
    <location>
        <position position="235"/>
    </location>
    <ligand>
        <name>Fe cation</name>
        <dbReference type="ChEBI" id="CHEBI:24875"/>
        <label>1</label>
    </ligand>
</feature>
<dbReference type="Gene3D" id="1.10.620.20">
    <property type="entry name" value="Ribonucleotide Reductase, subunit A"/>
    <property type="match status" value="1"/>
</dbReference>
<dbReference type="Proteomes" id="UP000003558">
    <property type="component" value="Unassembled WGS sequence"/>
</dbReference>
<keyword evidence="5 11" id="KW-0479">Metal-binding</keyword>